<feature type="domain" description="Clr5" evidence="2">
    <location>
        <begin position="32"/>
        <end position="80"/>
    </location>
</feature>
<evidence type="ECO:0000259" key="2">
    <source>
        <dbReference type="Pfam" id="PF14420"/>
    </source>
</evidence>
<feature type="region of interest" description="Disordered" evidence="1">
    <location>
        <begin position="83"/>
        <end position="226"/>
    </location>
</feature>
<accession>S8AAX1</accession>
<dbReference type="eggNOG" id="ENOG502T7AB">
    <property type="taxonomic scope" value="Eukaryota"/>
</dbReference>
<comment type="caution">
    <text evidence="3">The sequence shown here is derived from an EMBL/GenBank/DDBJ whole genome shotgun (WGS) entry which is preliminary data.</text>
</comment>
<gene>
    <name evidence="3" type="ORF">H072_6060</name>
</gene>
<feature type="compositionally biased region" description="Acidic residues" evidence="1">
    <location>
        <begin position="184"/>
        <end position="226"/>
    </location>
</feature>
<dbReference type="Proteomes" id="UP000015100">
    <property type="component" value="Unassembled WGS sequence"/>
</dbReference>
<dbReference type="AlphaFoldDB" id="S8AAX1"/>
<proteinExistence type="predicted"/>
<protein>
    <recommendedName>
        <fullName evidence="2">Clr5 domain-containing protein</fullName>
    </recommendedName>
</protein>
<sequence>MSHASNAPSDIRFKFVEPAAGISKISRAYTTENDWEEHREYILALDSKGLKRSGITRELKKTHGFVVTERQLKHRLLKWRGVRPSSESQAAKSARDVRMHPHITQWDSADRRKSPTPVRKAKTKRARRVTASEELGAQEASDIRSPAKRTTPIQFVESQTMEPDDLLPKISKITPMNNNAIGHEDEDDDNEDDEYEYEYEYEDEDEDEDDEDGVDDDDDEYEDWDDDHDARIKHYDADIQDLYDQVLDSFENLLCRDKQLESNSGVTLDHTFLVLELLLRRGLWSLEHQDFSWVGDLDDLWLKQPSCVHGSYCYNCFTDLYRGAVYFRNTFQLKEYLEEMVIVLIYLYKYWRRSYPLQVTTCRALYDVFKYFRKQTLQGLVTTLLVELLPKFHQNLTLSVWNLQGTINILSKSPNPEIKKASNNFLNEYINHQCRNGINICVNNRDKTGLLLLRIQSRGINRIVTCIESQEPGWAKWVPNALISILGVAGFEHFIQTLGNGLARAYEMQSAGFRMGESYAIVMALSRLFRRSEDYRQAILWAQRGIEMLNAHAQSSLMIHYLMTEAAQCMLSRGEVIYATVAFRLTYQSMKRFKSRCLIERWPSWKIKEVWKQYQNCLKSCKGVVHTRDFGKRRIGQLLQEAMMDEYLSDSDADSPKARVEHNLRGTTHKQSPDDPVISFSPDRNVRQRQSGRVVEIDDDIELDDAPPDTSTEILHPQPTALFIPEPVNIGDEGFQEFMSDICNFADPIGWFTTLRDTPSPNITLRRIL</sequence>
<dbReference type="HOGENOM" id="CLU_362472_0_0_1"/>
<dbReference type="InterPro" id="IPR025676">
    <property type="entry name" value="Clr5_dom"/>
</dbReference>
<dbReference type="EMBL" id="AQGS01000435">
    <property type="protein sequence ID" value="EPS40110.1"/>
    <property type="molecule type" value="Genomic_DNA"/>
</dbReference>
<dbReference type="STRING" id="1284197.S8AAX1"/>
<dbReference type="Pfam" id="PF14420">
    <property type="entry name" value="Clr5"/>
    <property type="match status" value="1"/>
</dbReference>
<reference evidence="4" key="2">
    <citation type="submission" date="2013-04" db="EMBL/GenBank/DDBJ databases">
        <title>Genomic mechanisms accounting for the adaptation to parasitism in nematode-trapping fungi.</title>
        <authorList>
            <person name="Ahren D.G."/>
        </authorList>
    </citation>
    <scope>NUCLEOTIDE SEQUENCE [LARGE SCALE GENOMIC DNA]</scope>
    <source>
        <strain evidence="4">CBS 200.50</strain>
    </source>
</reference>
<evidence type="ECO:0000313" key="3">
    <source>
        <dbReference type="EMBL" id="EPS40110.1"/>
    </source>
</evidence>
<reference evidence="3 4" key="1">
    <citation type="journal article" date="2013" name="PLoS Genet.">
        <title>Genomic mechanisms accounting for the adaptation to parasitism in nematode-trapping fungi.</title>
        <authorList>
            <person name="Meerupati T."/>
            <person name="Andersson K.M."/>
            <person name="Friman E."/>
            <person name="Kumar D."/>
            <person name="Tunlid A."/>
            <person name="Ahren D."/>
        </authorList>
    </citation>
    <scope>NUCLEOTIDE SEQUENCE [LARGE SCALE GENOMIC DNA]</scope>
    <source>
        <strain evidence="3 4">CBS 200.50</strain>
    </source>
</reference>
<evidence type="ECO:0000313" key="4">
    <source>
        <dbReference type="Proteomes" id="UP000015100"/>
    </source>
</evidence>
<keyword evidence="4" id="KW-1185">Reference proteome</keyword>
<feature type="compositionally biased region" description="Basic residues" evidence="1">
    <location>
        <begin position="119"/>
        <end position="128"/>
    </location>
</feature>
<name>S8AAX1_DACHA</name>
<feature type="compositionally biased region" description="Polar residues" evidence="1">
    <location>
        <begin position="151"/>
        <end position="161"/>
    </location>
</feature>
<organism evidence="3 4">
    <name type="scientific">Dactylellina haptotyla (strain CBS 200.50)</name>
    <name type="common">Nematode-trapping fungus</name>
    <name type="synonym">Monacrosporium haptotylum</name>
    <dbReference type="NCBI Taxonomy" id="1284197"/>
    <lineage>
        <taxon>Eukaryota</taxon>
        <taxon>Fungi</taxon>
        <taxon>Dikarya</taxon>
        <taxon>Ascomycota</taxon>
        <taxon>Pezizomycotina</taxon>
        <taxon>Orbiliomycetes</taxon>
        <taxon>Orbiliales</taxon>
        <taxon>Orbiliaceae</taxon>
        <taxon>Dactylellina</taxon>
    </lineage>
</organism>
<evidence type="ECO:0000256" key="1">
    <source>
        <dbReference type="SAM" id="MobiDB-lite"/>
    </source>
</evidence>